<dbReference type="SUPFAM" id="SSF50249">
    <property type="entry name" value="Nucleic acid-binding proteins"/>
    <property type="match status" value="1"/>
</dbReference>
<protein>
    <submittedName>
        <fullName evidence="1">Uncharacterized protein</fullName>
    </submittedName>
</protein>
<proteinExistence type="predicted"/>
<evidence type="ECO:0000313" key="2">
    <source>
        <dbReference type="Proteomes" id="UP001595834"/>
    </source>
</evidence>
<evidence type="ECO:0000313" key="1">
    <source>
        <dbReference type="EMBL" id="MFC4961295.1"/>
    </source>
</evidence>
<reference evidence="2" key="1">
    <citation type="journal article" date="2019" name="Int. J. Syst. Evol. Microbiol.">
        <title>The Global Catalogue of Microorganisms (GCM) 10K type strain sequencing project: providing services to taxonomists for standard genome sequencing and annotation.</title>
        <authorList>
            <consortium name="The Broad Institute Genomics Platform"/>
            <consortium name="The Broad Institute Genome Sequencing Center for Infectious Disease"/>
            <person name="Wu L."/>
            <person name="Ma J."/>
        </authorList>
    </citation>
    <scope>NUCLEOTIDE SEQUENCE [LARGE SCALE GENOMIC DNA]</scope>
    <source>
        <strain evidence="2">CCM 7224</strain>
    </source>
</reference>
<sequence>MYQGGGGPGVFVHCSAAGSAGFGSLEEGRQVPFGVTQDPQSAVCTADVMSSFWASVPPG</sequence>
<gene>
    <name evidence="1" type="ORF">ACFPFX_33900</name>
</gene>
<dbReference type="EMBL" id="JBHSIZ010000045">
    <property type="protein sequence ID" value="MFC4961295.1"/>
    <property type="molecule type" value="Genomic_DNA"/>
</dbReference>
<accession>A0ABV9UXV3</accession>
<dbReference type="InterPro" id="IPR012340">
    <property type="entry name" value="NA-bd_OB-fold"/>
</dbReference>
<organism evidence="1 2">
    <name type="scientific">Streptomyces mauvecolor</name>
    <dbReference type="NCBI Taxonomy" id="58345"/>
    <lineage>
        <taxon>Bacteria</taxon>
        <taxon>Bacillati</taxon>
        <taxon>Actinomycetota</taxon>
        <taxon>Actinomycetes</taxon>
        <taxon>Kitasatosporales</taxon>
        <taxon>Streptomycetaceae</taxon>
        <taxon>Streptomyces</taxon>
    </lineage>
</organism>
<dbReference type="Gene3D" id="2.40.50.140">
    <property type="entry name" value="Nucleic acid-binding proteins"/>
    <property type="match status" value="1"/>
</dbReference>
<name>A0ABV9UXV3_9ACTN</name>
<dbReference type="Proteomes" id="UP001595834">
    <property type="component" value="Unassembled WGS sequence"/>
</dbReference>
<keyword evidence="2" id="KW-1185">Reference proteome</keyword>
<comment type="caution">
    <text evidence="1">The sequence shown here is derived from an EMBL/GenBank/DDBJ whole genome shotgun (WGS) entry which is preliminary data.</text>
</comment>
<dbReference type="RefSeq" id="WP_381229476.1">
    <property type="nucleotide sequence ID" value="NZ_BAAASQ010000019.1"/>
</dbReference>